<dbReference type="RefSeq" id="WP_090154585.1">
    <property type="nucleotide sequence ID" value="NZ_FNAN01000013.1"/>
</dbReference>
<name>A0A1G7PZL1_9BACT</name>
<accession>A0A1G7PZL1</accession>
<evidence type="ECO:0008006" key="3">
    <source>
        <dbReference type="Google" id="ProtNLM"/>
    </source>
</evidence>
<proteinExistence type="predicted"/>
<evidence type="ECO:0000313" key="2">
    <source>
        <dbReference type="Proteomes" id="UP000198748"/>
    </source>
</evidence>
<dbReference type="EMBL" id="FNAN01000013">
    <property type="protein sequence ID" value="SDF90800.1"/>
    <property type="molecule type" value="Genomic_DNA"/>
</dbReference>
<sequence length="353" mass="39727">MNLIMLTISTLLNYVPTHSLPDTIILRAGNNSKVIFYGKSQHDLQNLEKLDLNKILKELNAKQSVSDSLPMQHLMLDNNEFKTAPPKPTRLQHYLENTYLNLHVGTGYRVGRYTFFQPVPARLNHPTAQLTSDIVMENLMTSSLSVVHDMKIVESKRYAFALRYGIGAGLNIQRFLHWNLVQSVPGEDISTIIPRAMELLKLEEVTPAQSDFNAFQTYIQLTPRISFKNRKALSTFYFDAGVRLNYNRNFENVNPAVYSTTLMVNSSFGATATTSGPVIMGGGYAAYSKKRTVGLSYLAEFGYKWLGLFVVYYPDNVHLNTKITTGTDRPDSGFVKNKKGNLGYISFGVKLGR</sequence>
<protein>
    <recommendedName>
        <fullName evidence="3">Outer membrane protein beta-barrel domain-containing protein</fullName>
    </recommendedName>
</protein>
<keyword evidence="2" id="KW-1185">Reference proteome</keyword>
<dbReference type="Proteomes" id="UP000198748">
    <property type="component" value="Unassembled WGS sequence"/>
</dbReference>
<gene>
    <name evidence="1" type="ORF">SAMN04487996_113158</name>
</gene>
<dbReference type="OrthoDB" id="925846at2"/>
<reference evidence="2" key="1">
    <citation type="submission" date="2016-10" db="EMBL/GenBank/DDBJ databases">
        <authorList>
            <person name="Varghese N."/>
            <person name="Submissions S."/>
        </authorList>
    </citation>
    <scope>NUCLEOTIDE SEQUENCE [LARGE SCALE GENOMIC DNA]</scope>
    <source>
        <strain evidence="2">DSM 25329</strain>
    </source>
</reference>
<evidence type="ECO:0000313" key="1">
    <source>
        <dbReference type="EMBL" id="SDF90800.1"/>
    </source>
</evidence>
<organism evidence="1 2">
    <name type="scientific">Dyadobacter soli</name>
    <dbReference type="NCBI Taxonomy" id="659014"/>
    <lineage>
        <taxon>Bacteria</taxon>
        <taxon>Pseudomonadati</taxon>
        <taxon>Bacteroidota</taxon>
        <taxon>Cytophagia</taxon>
        <taxon>Cytophagales</taxon>
        <taxon>Spirosomataceae</taxon>
        <taxon>Dyadobacter</taxon>
    </lineage>
</organism>
<dbReference type="AlphaFoldDB" id="A0A1G7PZL1"/>
<dbReference type="STRING" id="659014.SAMN04487996_113158"/>